<gene>
    <name evidence="9" type="ORF">ING2E5B_0100</name>
</gene>
<accession>A0A098BXI3</accession>
<dbReference type="PROSITE" id="PS52038">
    <property type="entry name" value="TOPO_IB_2"/>
    <property type="match status" value="1"/>
</dbReference>
<dbReference type="Proteomes" id="UP000032417">
    <property type="component" value="Chromosome 1"/>
</dbReference>
<dbReference type="KEGG" id="pbt:ING2E5B_0100"/>
<dbReference type="InterPro" id="IPR013500">
    <property type="entry name" value="TopoI_cat_euk"/>
</dbReference>
<evidence type="ECO:0000259" key="7">
    <source>
        <dbReference type="Pfam" id="PF01028"/>
    </source>
</evidence>
<protein>
    <recommendedName>
        <fullName evidence="3">DNA topoisomerase</fullName>
        <ecNumber evidence="3">5.6.2.1</ecNumber>
    </recommendedName>
</protein>
<dbReference type="GO" id="GO:0006265">
    <property type="term" value="P:DNA topological change"/>
    <property type="evidence" value="ECO:0007669"/>
    <property type="project" value="InterPro"/>
</dbReference>
<evidence type="ECO:0000256" key="1">
    <source>
        <dbReference type="ARBA" id="ARBA00000213"/>
    </source>
</evidence>
<comment type="catalytic activity">
    <reaction evidence="1">
        <text>ATP-independent breakage of single-stranded DNA, followed by passage and rejoining.</text>
        <dbReference type="EC" id="5.6.2.1"/>
    </reaction>
</comment>
<dbReference type="InterPro" id="IPR001631">
    <property type="entry name" value="TopoI"/>
</dbReference>
<dbReference type="GO" id="GO:0003917">
    <property type="term" value="F:DNA topoisomerase type I (single strand cut, ATP-independent) activity"/>
    <property type="evidence" value="ECO:0007669"/>
    <property type="project" value="UniProtKB-EC"/>
</dbReference>
<keyword evidence="5" id="KW-0238">DNA-binding</keyword>
<feature type="domain" description="DNA topoisomerase I catalytic core eukaryotic-type" evidence="7">
    <location>
        <begin position="88"/>
        <end position="303"/>
    </location>
</feature>
<dbReference type="SUPFAM" id="SSF55869">
    <property type="entry name" value="DNA topoisomerase I domain"/>
    <property type="match status" value="1"/>
</dbReference>
<dbReference type="STRING" id="1562970.ING2E5B_0100"/>
<evidence type="ECO:0000313" key="10">
    <source>
        <dbReference type="Proteomes" id="UP000032417"/>
    </source>
</evidence>
<keyword evidence="10" id="KW-1185">Reference proteome</keyword>
<dbReference type="InterPro" id="IPR014711">
    <property type="entry name" value="TopoI_cat_a-hlx-sub_euk"/>
</dbReference>
<dbReference type="HOGENOM" id="CLU_046978_1_1_10"/>
<dbReference type="GO" id="GO:0003677">
    <property type="term" value="F:DNA binding"/>
    <property type="evidence" value="ECO:0007669"/>
    <property type="project" value="UniProtKB-KW"/>
</dbReference>
<proteinExistence type="inferred from homology"/>
<dbReference type="Gene3D" id="3.30.66.10">
    <property type="entry name" value="DNA topoisomerase I domain"/>
    <property type="match status" value="1"/>
</dbReference>
<evidence type="ECO:0000256" key="4">
    <source>
        <dbReference type="ARBA" id="ARBA00023029"/>
    </source>
</evidence>
<dbReference type="InterPro" id="IPR035447">
    <property type="entry name" value="DNA_topo_I_N_sf"/>
</dbReference>
<evidence type="ECO:0000256" key="5">
    <source>
        <dbReference type="ARBA" id="ARBA00023125"/>
    </source>
</evidence>
<dbReference type="Pfam" id="PF01028">
    <property type="entry name" value="Topoisom_I"/>
    <property type="match status" value="1"/>
</dbReference>
<dbReference type="Gene3D" id="1.10.132.120">
    <property type="match status" value="1"/>
</dbReference>
<dbReference type="PRINTS" id="PR00416">
    <property type="entry name" value="EUTPISMRASEI"/>
</dbReference>
<evidence type="ECO:0000256" key="2">
    <source>
        <dbReference type="ARBA" id="ARBA00006645"/>
    </source>
</evidence>
<dbReference type="OrthoDB" id="9778962at2"/>
<sequence>MAAKSKLAYVEKIENGGIFREKRGKGFRYICEGVKVTDTVTLNRIHRLVIPPAWKEVWICSMVNGHIQATGIDAMGRKQYIYHTEWVNQRDKRKYHRMIQFAYALPKIRLQIEKDLSRKGLPKEKVLALIISLMERTSIRVGNNTYEKLYGSFGLTTLKDKHTEIKGSDIKFSFKGKKGVYHDINLRNSRLARMVQRCKEIPGKELFQYYDDEGKRQSIDSGMVNDYLKEISGEEFTSKDFRTWAGTVKAFLAFKELGCGGSESEKKRLITEAVDKVATKLGNTRAVCKKYYIHPEIITSYENGALQEYFDQLDAIEEDDNYSDLTKEEKIVLSILENK</sequence>
<dbReference type="AlphaFoldDB" id="A0A098BXI3"/>
<evidence type="ECO:0000256" key="3">
    <source>
        <dbReference type="ARBA" id="ARBA00012891"/>
    </source>
</evidence>
<name>A0A098BXI3_9BACT</name>
<comment type="similarity">
    <text evidence="2">Belongs to the type IB topoisomerase family.</text>
</comment>
<keyword evidence="4" id="KW-0799">Topoisomerase</keyword>
<keyword evidence="6 9" id="KW-0413">Isomerase</keyword>
<dbReference type="PATRIC" id="fig|1562970.3.peg.96"/>
<dbReference type="EC" id="5.6.2.1" evidence="3"/>
<dbReference type="Gene3D" id="3.90.15.10">
    <property type="entry name" value="Topoisomerase I, Chain A, domain 3"/>
    <property type="match status" value="1"/>
</dbReference>
<evidence type="ECO:0000256" key="6">
    <source>
        <dbReference type="ARBA" id="ARBA00023235"/>
    </source>
</evidence>
<dbReference type="EMBL" id="LN515532">
    <property type="protein sequence ID" value="CEA14786.1"/>
    <property type="molecule type" value="Genomic_DNA"/>
</dbReference>
<dbReference type="InterPro" id="IPR049331">
    <property type="entry name" value="Top1B_N_bact"/>
</dbReference>
<dbReference type="Pfam" id="PF21338">
    <property type="entry name" value="Top1B_N_bact"/>
    <property type="match status" value="1"/>
</dbReference>
<dbReference type="SUPFAM" id="SSF56349">
    <property type="entry name" value="DNA breaking-rejoining enzymes"/>
    <property type="match status" value="1"/>
</dbReference>
<dbReference type="PROSITE" id="PS01204">
    <property type="entry name" value="REL_1"/>
    <property type="match status" value="1"/>
</dbReference>
<feature type="domain" description="DNA topoisomerase IB N-terminal" evidence="8">
    <location>
        <begin position="26"/>
        <end position="73"/>
    </location>
</feature>
<organism evidence="9 10">
    <name type="scientific">Fermentimonas caenicola</name>
    <dbReference type="NCBI Taxonomy" id="1562970"/>
    <lineage>
        <taxon>Bacteria</taxon>
        <taxon>Pseudomonadati</taxon>
        <taxon>Bacteroidota</taxon>
        <taxon>Bacteroidia</taxon>
        <taxon>Bacteroidales</taxon>
        <taxon>Dysgonomonadaceae</taxon>
        <taxon>Fermentimonas</taxon>
    </lineage>
</organism>
<evidence type="ECO:0000313" key="9">
    <source>
        <dbReference type="EMBL" id="CEA14786.1"/>
    </source>
</evidence>
<dbReference type="InterPro" id="IPR030492">
    <property type="entry name" value="RHD_CS"/>
</dbReference>
<evidence type="ECO:0000259" key="8">
    <source>
        <dbReference type="Pfam" id="PF21338"/>
    </source>
</evidence>
<dbReference type="InterPro" id="IPR011010">
    <property type="entry name" value="DNA_brk_join_enz"/>
</dbReference>
<reference evidence="9 10" key="1">
    <citation type="submission" date="2014-08" db="EMBL/GenBank/DDBJ databases">
        <authorList>
            <person name="Wibberg D."/>
        </authorList>
    </citation>
    <scope>NUCLEOTIDE SEQUENCE [LARGE SCALE GENOMIC DNA]</scope>
    <source>
        <strain evidence="10">ING2-E5B</strain>
    </source>
</reference>